<evidence type="ECO:0000313" key="1">
    <source>
        <dbReference type="EMBL" id="MBO4161157.1"/>
    </source>
</evidence>
<comment type="caution">
    <text evidence="1">The sequence shown here is derived from an EMBL/GenBank/DDBJ whole genome shotgun (WGS) entry which is preliminary data.</text>
</comment>
<dbReference type="RefSeq" id="WP_208566787.1">
    <property type="nucleotide sequence ID" value="NZ_JAGFWR010000003.1"/>
</dbReference>
<sequence>MDPQPSTGVRQAVRTGALVLAGLLTATGCSGTAGPVAARSAGASPPPPDPAVLRLDKPTTVLGTWNESLDRRLTMVAQSTMSGLKPLLDGEPGSAVGTAYIPVKEEHSAELGLYRPGDRRVVLLSGVSGTVPDPERALDQIFARLTAITEVTPVPPGPVGGSARCGHGRSGGVWFDVCAWADRHTLGVVHLADFPQTAQPQEIFRQIRAQTEHAAP</sequence>
<keyword evidence="2" id="KW-1185">Reference proteome</keyword>
<name>A0ABS3V6B2_9ACTN</name>
<proteinExistence type="predicted"/>
<dbReference type="Proteomes" id="UP000671399">
    <property type="component" value="Unassembled WGS sequence"/>
</dbReference>
<dbReference type="EMBL" id="JAGFWR010000003">
    <property type="protein sequence ID" value="MBO4161157.1"/>
    <property type="molecule type" value="Genomic_DNA"/>
</dbReference>
<evidence type="ECO:0000313" key="2">
    <source>
        <dbReference type="Proteomes" id="UP000671399"/>
    </source>
</evidence>
<reference evidence="1 2" key="1">
    <citation type="submission" date="2021-03" db="EMBL/GenBank/DDBJ databases">
        <authorList>
            <person name="Lee D.-H."/>
        </authorList>
    </citation>
    <scope>NUCLEOTIDE SEQUENCE [LARGE SCALE GENOMIC DNA]</scope>
    <source>
        <strain evidence="1 2">MMS20-R2-23</strain>
    </source>
</reference>
<accession>A0ABS3V6B2</accession>
<gene>
    <name evidence="1" type="ORF">JQN83_10040</name>
</gene>
<protein>
    <submittedName>
        <fullName evidence="1">Uncharacterized protein</fullName>
    </submittedName>
</protein>
<organism evidence="1 2">
    <name type="scientific">Micromonospora antibiotica</name>
    <dbReference type="NCBI Taxonomy" id="2807623"/>
    <lineage>
        <taxon>Bacteria</taxon>
        <taxon>Bacillati</taxon>
        <taxon>Actinomycetota</taxon>
        <taxon>Actinomycetes</taxon>
        <taxon>Micromonosporales</taxon>
        <taxon>Micromonosporaceae</taxon>
        <taxon>Micromonospora</taxon>
    </lineage>
</organism>